<accession>A0A7W9YL59</accession>
<dbReference type="Proteomes" id="UP000546642">
    <property type="component" value="Unassembled WGS sequence"/>
</dbReference>
<keyword evidence="3" id="KW-1185">Reference proteome</keyword>
<dbReference type="GO" id="GO:0016491">
    <property type="term" value="F:oxidoreductase activity"/>
    <property type="evidence" value="ECO:0007669"/>
    <property type="project" value="InterPro"/>
</dbReference>
<sequence length="273" mass="30934">MDTGLFADGAAIRRINREAVLLGGAGYAVLMQVAHPAVGQGVREHSDFAARPVNRLRGTLTFVYGQVFGTREEAERIARIVRAMHTKITGPGYDALDPDLQLWVAATLYDSGIRLYELTFGPLPPQDKDEAYRQASVFATSLGCPPETWPPSRDAFDAYWDRMVASIDVDDSAREIARALLAPANPLLRPLARFQAFLASGLLPPRIRDQLGLAWSEARQRRFDRLFSALRRVYPRLPAAVRTFPMRAYMWDMRRQTRRNRLYHRPKQAARPR</sequence>
<feature type="domain" description="ER-bound oxygenase mpaB/mpaB'/Rubber oxygenase catalytic" evidence="1">
    <location>
        <begin position="13"/>
        <end position="232"/>
    </location>
</feature>
<evidence type="ECO:0000313" key="3">
    <source>
        <dbReference type="Proteomes" id="UP000546642"/>
    </source>
</evidence>
<dbReference type="PANTHER" id="PTHR36151:SF3">
    <property type="entry name" value="ER-BOUND OXYGENASE MPAB_MPAB'_RUBBER OXYGENASE CATALYTIC DOMAIN-CONTAINING PROTEIN"/>
    <property type="match status" value="1"/>
</dbReference>
<organism evidence="2 3">
    <name type="scientific">Nocardiopsis mwathae</name>
    <dbReference type="NCBI Taxonomy" id="1472723"/>
    <lineage>
        <taxon>Bacteria</taxon>
        <taxon>Bacillati</taxon>
        <taxon>Actinomycetota</taxon>
        <taxon>Actinomycetes</taxon>
        <taxon>Streptosporangiales</taxon>
        <taxon>Nocardiopsidaceae</taxon>
        <taxon>Nocardiopsis</taxon>
    </lineage>
</organism>
<dbReference type="AlphaFoldDB" id="A0A7W9YL59"/>
<proteinExistence type="predicted"/>
<protein>
    <submittedName>
        <fullName evidence="2">Uncharacterized protein (DUF2236 family)</fullName>
    </submittedName>
</protein>
<dbReference type="RefSeq" id="WP_184077037.1">
    <property type="nucleotide sequence ID" value="NZ_JACHDS010000001.1"/>
</dbReference>
<gene>
    <name evidence="2" type="ORF">HNR23_003626</name>
</gene>
<dbReference type="EMBL" id="JACHDS010000001">
    <property type="protein sequence ID" value="MBB6173566.1"/>
    <property type="molecule type" value="Genomic_DNA"/>
</dbReference>
<evidence type="ECO:0000259" key="1">
    <source>
        <dbReference type="Pfam" id="PF09995"/>
    </source>
</evidence>
<name>A0A7W9YL59_9ACTN</name>
<dbReference type="InterPro" id="IPR018713">
    <property type="entry name" value="MPAB/Lcp_cat_dom"/>
</dbReference>
<dbReference type="PANTHER" id="PTHR36151">
    <property type="entry name" value="BLR2777 PROTEIN"/>
    <property type="match status" value="1"/>
</dbReference>
<evidence type="ECO:0000313" key="2">
    <source>
        <dbReference type="EMBL" id="MBB6173566.1"/>
    </source>
</evidence>
<comment type="caution">
    <text evidence="2">The sequence shown here is derived from an EMBL/GenBank/DDBJ whole genome shotgun (WGS) entry which is preliminary data.</text>
</comment>
<dbReference type="Pfam" id="PF09995">
    <property type="entry name" value="MPAB_Lcp_cat"/>
    <property type="match status" value="1"/>
</dbReference>
<reference evidence="2 3" key="1">
    <citation type="submission" date="2020-08" db="EMBL/GenBank/DDBJ databases">
        <title>Sequencing the genomes of 1000 actinobacteria strains.</title>
        <authorList>
            <person name="Klenk H.-P."/>
        </authorList>
    </citation>
    <scope>NUCLEOTIDE SEQUENCE [LARGE SCALE GENOMIC DNA]</scope>
    <source>
        <strain evidence="2 3">DSM 46659</strain>
    </source>
</reference>